<keyword evidence="3" id="KW-1185">Reference proteome</keyword>
<accession>A0ABD0XV59</accession>
<feature type="region of interest" description="Disordered" evidence="1">
    <location>
        <begin position="71"/>
        <end position="102"/>
    </location>
</feature>
<reference evidence="2 3" key="1">
    <citation type="submission" date="2024-07" db="EMBL/GenBank/DDBJ databases">
        <title>Chromosome-level genome assembly of the water stick insect Ranatra chinensis (Heteroptera: Nepidae).</title>
        <authorList>
            <person name="Liu X."/>
        </authorList>
    </citation>
    <scope>NUCLEOTIDE SEQUENCE [LARGE SCALE GENOMIC DNA]</scope>
    <source>
        <strain evidence="2">Cailab_2021Rc</strain>
        <tissue evidence="2">Muscle</tissue>
    </source>
</reference>
<evidence type="ECO:0000313" key="3">
    <source>
        <dbReference type="Proteomes" id="UP001558652"/>
    </source>
</evidence>
<comment type="caution">
    <text evidence="2">The sequence shown here is derived from an EMBL/GenBank/DDBJ whole genome shotgun (WGS) entry which is preliminary data.</text>
</comment>
<dbReference type="Proteomes" id="UP001558652">
    <property type="component" value="Unassembled WGS sequence"/>
</dbReference>
<evidence type="ECO:0000313" key="2">
    <source>
        <dbReference type="EMBL" id="KAL1115058.1"/>
    </source>
</evidence>
<dbReference type="AlphaFoldDB" id="A0ABD0XV59"/>
<feature type="region of interest" description="Disordered" evidence="1">
    <location>
        <begin position="1"/>
        <end position="21"/>
    </location>
</feature>
<name>A0ABD0XV59_9HEMI</name>
<proteinExistence type="predicted"/>
<evidence type="ECO:0000256" key="1">
    <source>
        <dbReference type="SAM" id="MobiDB-lite"/>
    </source>
</evidence>
<sequence>MYLVRRKDGGDVSQDQSVEGVPQENVVADCLSHQVGGSYSGENFKRFSSETLLAIQRPGLLAEQRQCYHESRQDHLDGASVRGANNGESVSTNLKSAPSQLT</sequence>
<protein>
    <submittedName>
        <fullName evidence="2">Uncharacterized protein</fullName>
    </submittedName>
</protein>
<feature type="compositionally biased region" description="Basic and acidic residues" evidence="1">
    <location>
        <begin position="1"/>
        <end position="10"/>
    </location>
</feature>
<organism evidence="2 3">
    <name type="scientific">Ranatra chinensis</name>
    <dbReference type="NCBI Taxonomy" id="642074"/>
    <lineage>
        <taxon>Eukaryota</taxon>
        <taxon>Metazoa</taxon>
        <taxon>Ecdysozoa</taxon>
        <taxon>Arthropoda</taxon>
        <taxon>Hexapoda</taxon>
        <taxon>Insecta</taxon>
        <taxon>Pterygota</taxon>
        <taxon>Neoptera</taxon>
        <taxon>Paraneoptera</taxon>
        <taxon>Hemiptera</taxon>
        <taxon>Heteroptera</taxon>
        <taxon>Panheteroptera</taxon>
        <taxon>Nepomorpha</taxon>
        <taxon>Nepidae</taxon>
        <taxon>Ranatrinae</taxon>
        <taxon>Ranatra</taxon>
    </lineage>
</organism>
<dbReference type="EMBL" id="JBFDAA010000020">
    <property type="protein sequence ID" value="KAL1115058.1"/>
    <property type="molecule type" value="Genomic_DNA"/>
</dbReference>
<gene>
    <name evidence="2" type="ORF">AAG570_007089</name>
</gene>
<feature type="compositionally biased region" description="Polar residues" evidence="1">
    <location>
        <begin position="86"/>
        <end position="102"/>
    </location>
</feature>